<keyword evidence="13 18" id="KW-0560">Oxidoreductase</keyword>
<evidence type="ECO:0000256" key="5">
    <source>
        <dbReference type="ARBA" id="ARBA00022516"/>
    </source>
</evidence>
<dbReference type="Gene3D" id="3.10.120.10">
    <property type="entry name" value="Cytochrome b5-like heme/steroid binding domain"/>
    <property type="match status" value="1"/>
</dbReference>
<dbReference type="PROSITE" id="PS00191">
    <property type="entry name" value="CYTOCHROME_B5_1"/>
    <property type="match status" value="1"/>
</dbReference>
<dbReference type="Pfam" id="PF04116">
    <property type="entry name" value="FA_hydroxylase"/>
    <property type="match status" value="1"/>
</dbReference>
<gene>
    <name evidence="22" type="ORF">BDA99DRAFT_482215</name>
</gene>
<dbReference type="GO" id="GO:0005789">
    <property type="term" value="C:endoplasmic reticulum membrane"/>
    <property type="evidence" value="ECO:0007669"/>
    <property type="project" value="UniProtKB-SubCell"/>
</dbReference>
<evidence type="ECO:0000313" key="22">
    <source>
        <dbReference type="EMBL" id="KAI9262135.1"/>
    </source>
</evidence>
<dbReference type="EC" id="1.-.-.-" evidence="18"/>
<dbReference type="AlphaFoldDB" id="A0AAD5JZB9"/>
<dbReference type="SMART" id="SM01117">
    <property type="entry name" value="Cyt-b5"/>
    <property type="match status" value="1"/>
</dbReference>
<dbReference type="InterPro" id="IPR036400">
    <property type="entry name" value="Cyt_B5-like_heme/steroid_sf"/>
</dbReference>
<feature type="binding site" evidence="19">
    <location>
        <position position="235"/>
    </location>
    <ligand>
        <name>Zn(2+)</name>
        <dbReference type="ChEBI" id="CHEBI:29105"/>
        <label>1</label>
    </ligand>
</feature>
<evidence type="ECO:0000256" key="8">
    <source>
        <dbReference type="ARBA" id="ARBA00022723"/>
    </source>
</evidence>
<evidence type="ECO:0000256" key="1">
    <source>
        <dbReference type="ARBA" id="ARBA00004477"/>
    </source>
</evidence>
<evidence type="ECO:0000256" key="18">
    <source>
        <dbReference type="PIRNR" id="PIRNR005149"/>
    </source>
</evidence>
<dbReference type="PROSITE" id="PS50255">
    <property type="entry name" value="CYTOCHROME_B5_2"/>
    <property type="match status" value="1"/>
</dbReference>
<dbReference type="GO" id="GO:0006633">
    <property type="term" value="P:fatty acid biosynthetic process"/>
    <property type="evidence" value="ECO:0007669"/>
    <property type="project" value="UniProtKB-KW"/>
</dbReference>
<keyword evidence="14 18" id="KW-0408">Iron</keyword>
<evidence type="ECO:0000256" key="16">
    <source>
        <dbReference type="ARBA" id="ARBA00023136"/>
    </source>
</evidence>
<dbReference type="InterPro" id="IPR018506">
    <property type="entry name" value="Cyt_B5_heme-BS"/>
</dbReference>
<feature type="binding site" description="axial binding residue" evidence="20">
    <location>
        <position position="64"/>
    </location>
    <ligand>
        <name>heme</name>
        <dbReference type="ChEBI" id="CHEBI:30413"/>
    </ligand>
    <ligandPart>
        <name>Fe</name>
        <dbReference type="ChEBI" id="CHEBI:18248"/>
    </ligandPart>
</feature>
<comment type="subcellular location">
    <subcellularLocation>
        <location evidence="1">Endoplasmic reticulum membrane</location>
        <topology evidence="1">Multi-pass membrane protein</topology>
    </subcellularLocation>
</comment>
<reference evidence="22" key="2">
    <citation type="submission" date="2023-02" db="EMBL/GenBank/DDBJ databases">
        <authorList>
            <consortium name="DOE Joint Genome Institute"/>
            <person name="Mondo S.J."/>
            <person name="Chang Y."/>
            <person name="Wang Y."/>
            <person name="Ahrendt S."/>
            <person name="Andreopoulos W."/>
            <person name="Barry K."/>
            <person name="Beard J."/>
            <person name="Benny G.L."/>
            <person name="Blankenship S."/>
            <person name="Bonito G."/>
            <person name="Cuomo C."/>
            <person name="Desiro A."/>
            <person name="Gervers K.A."/>
            <person name="Hundley H."/>
            <person name="Kuo A."/>
            <person name="LaButti K."/>
            <person name="Lang B.F."/>
            <person name="Lipzen A."/>
            <person name="O'Donnell K."/>
            <person name="Pangilinan J."/>
            <person name="Reynolds N."/>
            <person name="Sandor L."/>
            <person name="Smith M.W."/>
            <person name="Tsang A."/>
            <person name="Grigoriev I.V."/>
            <person name="Stajich J.E."/>
            <person name="Spatafora J.W."/>
        </authorList>
    </citation>
    <scope>NUCLEOTIDE SEQUENCE</scope>
    <source>
        <strain evidence="22">RSA 2281</strain>
    </source>
</reference>
<comment type="pathway">
    <text evidence="2">Sphingolipid metabolism.</text>
</comment>
<evidence type="ECO:0000256" key="19">
    <source>
        <dbReference type="PIRSR" id="PIRSR005149-1"/>
    </source>
</evidence>
<evidence type="ECO:0000259" key="21">
    <source>
        <dbReference type="PROSITE" id="PS50255"/>
    </source>
</evidence>
<dbReference type="PANTHER" id="PTHR12863:SF1">
    <property type="entry name" value="FATTY ACID 2-HYDROXYLASE"/>
    <property type="match status" value="1"/>
</dbReference>
<dbReference type="InterPro" id="IPR006694">
    <property type="entry name" value="Fatty_acid_hydroxylase"/>
</dbReference>
<dbReference type="InterPro" id="IPR014430">
    <property type="entry name" value="Scs7"/>
</dbReference>
<reference evidence="22" key="1">
    <citation type="journal article" date="2022" name="IScience">
        <title>Evolution of zygomycete secretomes and the origins of terrestrial fungal ecologies.</title>
        <authorList>
            <person name="Chang Y."/>
            <person name="Wang Y."/>
            <person name="Mondo S."/>
            <person name="Ahrendt S."/>
            <person name="Andreopoulos W."/>
            <person name="Barry K."/>
            <person name="Beard J."/>
            <person name="Benny G.L."/>
            <person name="Blankenship S."/>
            <person name="Bonito G."/>
            <person name="Cuomo C."/>
            <person name="Desiro A."/>
            <person name="Gervers K.A."/>
            <person name="Hundley H."/>
            <person name="Kuo A."/>
            <person name="LaButti K."/>
            <person name="Lang B.F."/>
            <person name="Lipzen A."/>
            <person name="O'Donnell K."/>
            <person name="Pangilinan J."/>
            <person name="Reynolds N."/>
            <person name="Sandor L."/>
            <person name="Smith M.E."/>
            <person name="Tsang A."/>
            <person name="Grigoriev I.V."/>
            <person name="Stajich J.E."/>
            <person name="Spatafora J.W."/>
        </authorList>
    </citation>
    <scope>NUCLEOTIDE SEQUENCE</scope>
    <source>
        <strain evidence="22">RSA 2281</strain>
    </source>
</reference>
<dbReference type="FunFam" id="3.10.120.10:FF:000002">
    <property type="entry name" value="Cytochrome b5 type B"/>
    <property type="match status" value="1"/>
</dbReference>
<organism evidence="22 23">
    <name type="scientific">Phascolomyces articulosus</name>
    <dbReference type="NCBI Taxonomy" id="60185"/>
    <lineage>
        <taxon>Eukaryota</taxon>
        <taxon>Fungi</taxon>
        <taxon>Fungi incertae sedis</taxon>
        <taxon>Mucoromycota</taxon>
        <taxon>Mucoromycotina</taxon>
        <taxon>Mucoromycetes</taxon>
        <taxon>Mucorales</taxon>
        <taxon>Lichtheimiaceae</taxon>
        <taxon>Phascolomyces</taxon>
    </lineage>
</organism>
<keyword evidence="10 18" id="KW-0276">Fatty acid metabolism</keyword>
<name>A0AAD5JZB9_9FUNG</name>
<keyword evidence="23" id="KW-1185">Reference proteome</keyword>
<dbReference type="PANTHER" id="PTHR12863">
    <property type="entry name" value="FATTY ACID HYDROXYLASE"/>
    <property type="match status" value="1"/>
</dbReference>
<keyword evidence="15 18" id="KW-0443">Lipid metabolism</keyword>
<evidence type="ECO:0000256" key="7">
    <source>
        <dbReference type="ARBA" id="ARBA00022692"/>
    </source>
</evidence>
<feature type="binding site" evidence="19">
    <location>
        <position position="216"/>
    </location>
    <ligand>
        <name>Zn(2+)</name>
        <dbReference type="ChEBI" id="CHEBI:29105"/>
        <label>1</label>
    </ligand>
</feature>
<evidence type="ECO:0000256" key="11">
    <source>
        <dbReference type="ARBA" id="ARBA00022833"/>
    </source>
</evidence>
<feature type="binding site" evidence="19">
    <location>
        <position position="317"/>
    </location>
    <ligand>
        <name>Zn(2+)</name>
        <dbReference type="ChEBI" id="CHEBI:29105"/>
        <label>1</label>
    </ligand>
</feature>
<evidence type="ECO:0000256" key="13">
    <source>
        <dbReference type="ARBA" id="ARBA00023002"/>
    </source>
</evidence>
<feature type="binding site" evidence="19">
    <location>
        <position position="238"/>
    </location>
    <ligand>
        <name>Zn(2+)</name>
        <dbReference type="ChEBI" id="CHEBI:29105"/>
        <label>1</label>
    </ligand>
</feature>
<feature type="binding site" evidence="19">
    <location>
        <position position="294"/>
    </location>
    <ligand>
        <name>Zn(2+)</name>
        <dbReference type="ChEBI" id="CHEBI:29105"/>
        <label>1</label>
    </ligand>
</feature>
<feature type="domain" description="Cytochrome b5 heme-binding" evidence="21">
    <location>
        <begin position="2"/>
        <end position="81"/>
    </location>
</feature>
<feature type="binding site" evidence="19">
    <location>
        <position position="239"/>
    </location>
    <ligand>
        <name>Zn(2+)</name>
        <dbReference type="ChEBI" id="CHEBI:29105"/>
        <label>1</label>
    </ligand>
</feature>
<comment type="caution">
    <text evidence="22">The sequence shown here is derived from an EMBL/GenBank/DDBJ whole genome shotgun (WGS) entry which is preliminary data.</text>
</comment>
<keyword evidence="8 18" id="KW-0479">Metal-binding</keyword>
<comment type="pathway">
    <text evidence="3">Lipid metabolism.</text>
</comment>
<sequence>METIYSYEQVKKHNSRKSCWVIYKDKVYDMTPFVSLHPGGGQILLEHAGTDVTQVFEEGTEHVHSETAYELLDEHYIGDLETAENTTQQHQSMDQKAMKKSAAIKDEEKDVEFLNLYQPLFWQLWNRTFTKEVYLQQIHHPRYVSHYVRFFENPILDSLTYAAWYMVPLVWFPQGAYHIWQSIMTGSSLLGTLQGFLLGGFFFTFIEYTLHRFLFHLDEYLPDNSIWLLVHFGLHGVHHFMPMDRLRLVLPPSLSLPLSVPIVYSVHASISNLSTAHAVIAGIMITYACYDCFHYSLHHAAMIDPHTKEMKRYHLAHHYKNPASGYGITSKLWDHVFGTVLEV</sequence>
<evidence type="ECO:0000256" key="2">
    <source>
        <dbReference type="ARBA" id="ARBA00004991"/>
    </source>
</evidence>
<evidence type="ECO:0000256" key="12">
    <source>
        <dbReference type="ARBA" id="ARBA00022989"/>
    </source>
</evidence>
<dbReference type="GO" id="GO:0020037">
    <property type="term" value="F:heme binding"/>
    <property type="evidence" value="ECO:0007669"/>
    <property type="project" value="InterPro"/>
</dbReference>
<proteinExistence type="inferred from homology"/>
<keyword evidence="17 18" id="KW-0275">Fatty acid biosynthesis</keyword>
<keyword evidence="6 20" id="KW-0349">Heme</keyword>
<dbReference type="EMBL" id="JAIXMP010000014">
    <property type="protein sequence ID" value="KAI9262135.1"/>
    <property type="molecule type" value="Genomic_DNA"/>
</dbReference>
<protein>
    <recommendedName>
        <fullName evidence="18">Ceramide very long chain fatty acid hydroxylase</fullName>
        <ecNumber evidence="18">1.-.-.-</ecNumber>
    </recommendedName>
</protein>
<keyword evidence="7" id="KW-0812">Transmembrane</keyword>
<evidence type="ECO:0000256" key="17">
    <source>
        <dbReference type="ARBA" id="ARBA00023160"/>
    </source>
</evidence>
<dbReference type="InterPro" id="IPR001199">
    <property type="entry name" value="Cyt_B5-like_heme/steroid-bd"/>
</dbReference>
<evidence type="ECO:0000313" key="23">
    <source>
        <dbReference type="Proteomes" id="UP001209540"/>
    </source>
</evidence>
<keyword evidence="11 19" id="KW-0862">Zinc</keyword>
<comment type="function">
    <text evidence="18">Ceramide hydroxylase involved in the hydroxylation of sphingolipid-associated very long chain fatty acids. Postulated to hydroxylate the very long chain fatty acid of dihydroceramides and phytoceramides at C-2.</text>
</comment>
<feature type="binding site" evidence="19">
    <location>
        <position position="211"/>
    </location>
    <ligand>
        <name>Zn(2+)</name>
        <dbReference type="ChEBI" id="CHEBI:29105"/>
        <label>1</label>
    </ligand>
</feature>
<keyword evidence="16 18" id="KW-0472">Membrane</keyword>
<dbReference type="Proteomes" id="UP001209540">
    <property type="component" value="Unassembled WGS sequence"/>
</dbReference>
<evidence type="ECO:0000256" key="20">
    <source>
        <dbReference type="PIRSR" id="PIRSR005149-50"/>
    </source>
</evidence>
<evidence type="ECO:0000256" key="15">
    <source>
        <dbReference type="ARBA" id="ARBA00023098"/>
    </source>
</evidence>
<dbReference type="Pfam" id="PF00173">
    <property type="entry name" value="Cyt-b5"/>
    <property type="match status" value="1"/>
</dbReference>
<feature type="binding site" evidence="19">
    <location>
        <position position="298"/>
    </location>
    <ligand>
        <name>Zn(2+)</name>
        <dbReference type="ChEBI" id="CHEBI:29105"/>
        <label>1</label>
    </ligand>
</feature>
<evidence type="ECO:0000256" key="3">
    <source>
        <dbReference type="ARBA" id="ARBA00005189"/>
    </source>
</evidence>
<evidence type="ECO:0000256" key="9">
    <source>
        <dbReference type="ARBA" id="ARBA00022824"/>
    </source>
</evidence>
<dbReference type="SUPFAM" id="SSF55856">
    <property type="entry name" value="Cytochrome b5-like heme/steroid binding domain"/>
    <property type="match status" value="1"/>
</dbReference>
<accession>A0AAD5JZB9</accession>
<dbReference type="GO" id="GO:0005506">
    <property type="term" value="F:iron ion binding"/>
    <property type="evidence" value="ECO:0007669"/>
    <property type="project" value="UniProtKB-UniRule"/>
</dbReference>
<dbReference type="PRINTS" id="PR00363">
    <property type="entry name" value="CYTOCHROMEB5"/>
</dbReference>
<keyword evidence="9 18" id="KW-0256">Endoplasmic reticulum</keyword>
<comment type="cofactor">
    <cofactor evidence="20">
        <name>Fe cation</name>
        <dbReference type="ChEBI" id="CHEBI:24875"/>
    </cofactor>
</comment>
<feature type="binding site" description="axial binding residue" evidence="20">
    <location>
        <position position="37"/>
    </location>
    <ligand>
        <name>heme</name>
        <dbReference type="ChEBI" id="CHEBI:30413"/>
    </ligand>
    <ligandPart>
        <name>Fe</name>
        <dbReference type="ChEBI" id="CHEBI:18248"/>
    </ligandPart>
</feature>
<dbReference type="GO" id="GO:0080132">
    <property type="term" value="F:fatty acid 2-hydroxylase activity"/>
    <property type="evidence" value="ECO:0007669"/>
    <property type="project" value="InterPro"/>
</dbReference>
<comment type="similarity">
    <text evidence="4 18">Belongs to the sterol desaturase family. SCS7 subfamily.</text>
</comment>
<keyword evidence="5 18" id="KW-0444">Lipid biosynthesis</keyword>
<evidence type="ECO:0000256" key="4">
    <source>
        <dbReference type="ARBA" id="ARBA00005747"/>
    </source>
</evidence>
<comment type="cofactor">
    <cofactor evidence="18 19">
        <name>Zn(2+)</name>
        <dbReference type="ChEBI" id="CHEBI:29105"/>
    </cofactor>
    <text evidence="18 19">Binds 2 Zn(2+) ions per subunit that likely form a catalytic dimetal center.</text>
</comment>
<feature type="binding site" evidence="19">
    <location>
        <position position="318"/>
    </location>
    <ligand>
        <name>Zn(2+)</name>
        <dbReference type="ChEBI" id="CHEBI:29105"/>
        <label>1</label>
    </ligand>
</feature>
<evidence type="ECO:0000256" key="14">
    <source>
        <dbReference type="ARBA" id="ARBA00023004"/>
    </source>
</evidence>
<feature type="binding site" evidence="19">
    <location>
        <position position="314"/>
    </location>
    <ligand>
        <name>Zn(2+)</name>
        <dbReference type="ChEBI" id="CHEBI:29105"/>
        <label>1</label>
    </ligand>
</feature>
<dbReference type="PIRSF" id="PIRSF005149">
    <property type="entry name" value="IPC-B_HD"/>
    <property type="match status" value="1"/>
</dbReference>
<evidence type="ECO:0000256" key="6">
    <source>
        <dbReference type="ARBA" id="ARBA00022617"/>
    </source>
</evidence>
<keyword evidence="12" id="KW-1133">Transmembrane helix</keyword>
<evidence type="ECO:0000256" key="10">
    <source>
        <dbReference type="ARBA" id="ARBA00022832"/>
    </source>
</evidence>